<reference evidence="3" key="2">
    <citation type="submission" date="2023-06" db="EMBL/GenBank/DDBJ databases">
        <authorList>
            <consortium name="Lawrence Berkeley National Laboratory"/>
            <person name="Haridas S."/>
            <person name="Hensen N."/>
            <person name="Bonometti L."/>
            <person name="Westerberg I."/>
            <person name="Brannstrom I.O."/>
            <person name="Guillou S."/>
            <person name="Cros-Aarteil S."/>
            <person name="Calhoun S."/>
            <person name="Kuo A."/>
            <person name="Mondo S."/>
            <person name="Pangilinan J."/>
            <person name="Riley R."/>
            <person name="Labutti K."/>
            <person name="Andreopoulos B."/>
            <person name="Lipzen A."/>
            <person name="Chen C."/>
            <person name="Yanf M."/>
            <person name="Daum C."/>
            <person name="Ng V."/>
            <person name="Clum A."/>
            <person name="Steindorff A."/>
            <person name="Ohm R."/>
            <person name="Martin F."/>
            <person name="Silar P."/>
            <person name="Natvig D."/>
            <person name="Lalanne C."/>
            <person name="Gautier V."/>
            <person name="Ament-Velasquez S.L."/>
            <person name="Kruys A."/>
            <person name="Hutchinson M.I."/>
            <person name="Powell A.J."/>
            <person name="Barry K."/>
            <person name="Miller A.N."/>
            <person name="Grigoriev I.V."/>
            <person name="Debuchy R."/>
            <person name="Gladieux P."/>
            <person name="Thoren M.H."/>
            <person name="Johannesson H."/>
        </authorList>
    </citation>
    <scope>NUCLEOTIDE SEQUENCE</scope>
    <source>
        <strain evidence="3">CBS 118394</strain>
    </source>
</reference>
<dbReference type="Proteomes" id="UP001283341">
    <property type="component" value="Unassembled WGS sequence"/>
</dbReference>
<dbReference type="GO" id="GO:0016787">
    <property type="term" value="F:hydrolase activity"/>
    <property type="evidence" value="ECO:0007669"/>
    <property type="project" value="UniProtKB-KW"/>
</dbReference>
<organism evidence="3 4">
    <name type="scientific">Apodospora peruviana</name>
    <dbReference type="NCBI Taxonomy" id="516989"/>
    <lineage>
        <taxon>Eukaryota</taxon>
        <taxon>Fungi</taxon>
        <taxon>Dikarya</taxon>
        <taxon>Ascomycota</taxon>
        <taxon>Pezizomycotina</taxon>
        <taxon>Sordariomycetes</taxon>
        <taxon>Sordariomycetidae</taxon>
        <taxon>Sordariales</taxon>
        <taxon>Lasiosphaeriaceae</taxon>
        <taxon>Apodospora</taxon>
    </lineage>
</organism>
<keyword evidence="2" id="KW-0378">Hydrolase</keyword>
<keyword evidence="4" id="KW-1185">Reference proteome</keyword>
<proteinExistence type="predicted"/>
<reference evidence="3" key="1">
    <citation type="journal article" date="2023" name="Mol. Phylogenet. Evol.">
        <title>Genome-scale phylogeny and comparative genomics of the fungal order Sordariales.</title>
        <authorList>
            <person name="Hensen N."/>
            <person name="Bonometti L."/>
            <person name="Westerberg I."/>
            <person name="Brannstrom I.O."/>
            <person name="Guillou S."/>
            <person name="Cros-Aarteil S."/>
            <person name="Calhoun S."/>
            <person name="Haridas S."/>
            <person name="Kuo A."/>
            <person name="Mondo S."/>
            <person name="Pangilinan J."/>
            <person name="Riley R."/>
            <person name="LaButti K."/>
            <person name="Andreopoulos B."/>
            <person name="Lipzen A."/>
            <person name="Chen C."/>
            <person name="Yan M."/>
            <person name="Daum C."/>
            <person name="Ng V."/>
            <person name="Clum A."/>
            <person name="Steindorff A."/>
            <person name="Ohm R.A."/>
            <person name="Martin F."/>
            <person name="Silar P."/>
            <person name="Natvig D.O."/>
            <person name="Lalanne C."/>
            <person name="Gautier V."/>
            <person name="Ament-Velasquez S.L."/>
            <person name="Kruys A."/>
            <person name="Hutchinson M.I."/>
            <person name="Powell A.J."/>
            <person name="Barry K."/>
            <person name="Miller A.N."/>
            <person name="Grigoriev I.V."/>
            <person name="Debuchy R."/>
            <person name="Gladieux P."/>
            <person name="Hiltunen Thoren M."/>
            <person name="Johannesson H."/>
        </authorList>
    </citation>
    <scope>NUCLEOTIDE SEQUENCE</scope>
    <source>
        <strain evidence="3">CBS 118394</strain>
    </source>
</reference>
<dbReference type="SUPFAM" id="SSF53474">
    <property type="entry name" value="alpha/beta-Hydrolases"/>
    <property type="match status" value="1"/>
</dbReference>
<dbReference type="Gene3D" id="3.40.50.1820">
    <property type="entry name" value="alpha/beta hydrolase"/>
    <property type="match status" value="1"/>
</dbReference>
<dbReference type="InterPro" id="IPR050955">
    <property type="entry name" value="Plant_Biomass_Hydrol_Est"/>
</dbReference>
<sequence>MAPIIRPEIGWDWDSKPQNNAKNSNLPQKFFQIDYNGHALMFTVDVLGKGVQPDSKSCPMWICLHGGGTTSATNNNDEEWTSARKDLFEKLISTHAAAHGPIIMVCPRGVSTKERHGDVPAYDEYNLHFRDESYVLMEQMIIRLLRPNKAIEPYFVDPNRVFLWGFSAGGDGAFNVGARLIDRFAGVVAAAGHPNGAPFDNCANLEMLLQVGERDVLVGSGERRISRAKVYLEEIRTRLMDLQKEKGGNGSLYSYTCMVVQTETAPPGTDYFYHNSWSTDDTRTILKASRDDEATVKAWLQQNDLQGEKFKKWLAATDANRVWTTPPRPEWYNPNTTINPLQVFADKYKRNPTPNRVIWHLKARPPKPQVPGKPEEAPKGWEKRMMYWLYVRQSPLDSVAAGLVDNGAEDVSTYTSGNTRIIHVARPNSHMGYLLKESWISGGQTVTLRINVDGSIGTKDFPLGSLVAQSTIKTQTKELSGDTELEFAAMVYLVGSSTAGWSAKIAQSLDG</sequence>
<gene>
    <name evidence="3" type="ORF">B0H66DRAFT_539196</name>
</gene>
<evidence type="ECO:0000313" key="4">
    <source>
        <dbReference type="Proteomes" id="UP001283341"/>
    </source>
</evidence>
<evidence type="ECO:0000313" key="3">
    <source>
        <dbReference type="EMBL" id="KAK3328708.1"/>
    </source>
</evidence>
<dbReference type="InterPro" id="IPR029058">
    <property type="entry name" value="AB_hydrolase_fold"/>
</dbReference>
<keyword evidence="1" id="KW-0732">Signal</keyword>
<dbReference type="EMBL" id="JAUEDM010000001">
    <property type="protein sequence ID" value="KAK3328708.1"/>
    <property type="molecule type" value="Genomic_DNA"/>
</dbReference>
<comment type="caution">
    <text evidence="3">The sequence shown here is derived from an EMBL/GenBank/DDBJ whole genome shotgun (WGS) entry which is preliminary data.</text>
</comment>
<dbReference type="AlphaFoldDB" id="A0AAE0IP02"/>
<dbReference type="PANTHER" id="PTHR43037">
    <property type="entry name" value="UNNAMED PRODUCT-RELATED"/>
    <property type="match status" value="1"/>
</dbReference>
<protein>
    <submittedName>
        <fullName evidence="3">Uncharacterized protein</fullName>
    </submittedName>
</protein>
<evidence type="ECO:0000256" key="2">
    <source>
        <dbReference type="ARBA" id="ARBA00022801"/>
    </source>
</evidence>
<name>A0AAE0IP02_9PEZI</name>
<dbReference type="PANTHER" id="PTHR43037:SF5">
    <property type="entry name" value="FERULOYL ESTERASE"/>
    <property type="match status" value="1"/>
</dbReference>
<accession>A0AAE0IP02</accession>
<evidence type="ECO:0000256" key="1">
    <source>
        <dbReference type="ARBA" id="ARBA00022729"/>
    </source>
</evidence>